<organism evidence="8 9">
    <name type="scientific">Saccoglossus kowalevskii</name>
    <name type="common">Acorn worm</name>
    <dbReference type="NCBI Taxonomy" id="10224"/>
    <lineage>
        <taxon>Eukaryota</taxon>
        <taxon>Metazoa</taxon>
        <taxon>Hemichordata</taxon>
        <taxon>Enteropneusta</taxon>
        <taxon>Harrimaniidae</taxon>
        <taxon>Saccoglossus</taxon>
    </lineage>
</organism>
<gene>
    <name evidence="9" type="primary">LOC100367006</name>
</gene>
<proteinExistence type="inferred from homology"/>
<keyword evidence="8" id="KW-1185">Reference proteome</keyword>
<dbReference type="SUPFAM" id="SSF140856">
    <property type="entry name" value="USP8 N-terminal domain-like"/>
    <property type="match status" value="1"/>
</dbReference>
<dbReference type="InterPro" id="IPR050185">
    <property type="entry name" value="Ub_carboxyl-term_hydrolase"/>
</dbReference>
<feature type="compositionally biased region" description="Basic and acidic residues" evidence="4">
    <location>
        <begin position="719"/>
        <end position="736"/>
    </location>
</feature>
<evidence type="ECO:0000313" key="8">
    <source>
        <dbReference type="Proteomes" id="UP000694865"/>
    </source>
</evidence>
<evidence type="ECO:0000313" key="9">
    <source>
        <dbReference type="RefSeq" id="XP_006814000.1"/>
    </source>
</evidence>
<dbReference type="InterPro" id="IPR036020">
    <property type="entry name" value="WW_dom_sf"/>
</dbReference>
<dbReference type="InterPro" id="IPR001394">
    <property type="entry name" value="Peptidase_C19_UCH"/>
</dbReference>
<feature type="domain" description="USP" evidence="7">
    <location>
        <begin position="804"/>
        <end position="1135"/>
    </location>
</feature>
<dbReference type="PANTHER" id="PTHR21646:SF46">
    <property type="entry name" value="UBIQUITIN CARBOXYL-TERMINAL HYDROLASE"/>
    <property type="match status" value="1"/>
</dbReference>
<dbReference type="SUPFAM" id="SSF54001">
    <property type="entry name" value="Cysteine proteinases"/>
    <property type="match status" value="1"/>
</dbReference>
<feature type="compositionally biased region" description="Basic and acidic residues" evidence="4">
    <location>
        <begin position="426"/>
        <end position="440"/>
    </location>
</feature>
<evidence type="ECO:0000259" key="6">
    <source>
        <dbReference type="PROSITE" id="PS50206"/>
    </source>
</evidence>
<feature type="compositionally biased region" description="Basic and acidic residues" evidence="4">
    <location>
        <begin position="126"/>
        <end position="135"/>
    </location>
</feature>
<evidence type="ECO:0000256" key="2">
    <source>
        <dbReference type="ARBA" id="ARBA00009085"/>
    </source>
</evidence>
<dbReference type="InterPro" id="IPR038765">
    <property type="entry name" value="Papain-like_cys_pep_sf"/>
</dbReference>
<evidence type="ECO:0000256" key="1">
    <source>
        <dbReference type="ARBA" id="ARBA00000707"/>
    </source>
</evidence>
<dbReference type="SUPFAM" id="SSF51045">
    <property type="entry name" value="WW domain"/>
    <property type="match status" value="1"/>
</dbReference>
<dbReference type="InterPro" id="IPR036873">
    <property type="entry name" value="Rhodanese-like_dom_sf"/>
</dbReference>
<dbReference type="CDD" id="cd00201">
    <property type="entry name" value="WW"/>
    <property type="match status" value="1"/>
</dbReference>
<dbReference type="InterPro" id="IPR015063">
    <property type="entry name" value="USP8_dimer"/>
</dbReference>
<feature type="domain" description="Rhodanese" evidence="6">
    <location>
        <begin position="174"/>
        <end position="294"/>
    </location>
</feature>
<feature type="region of interest" description="Disordered" evidence="4">
    <location>
        <begin position="654"/>
        <end position="673"/>
    </location>
</feature>
<evidence type="ECO:0000256" key="3">
    <source>
        <dbReference type="ARBA" id="ARBA00012759"/>
    </source>
</evidence>
<dbReference type="PANTHER" id="PTHR21646">
    <property type="entry name" value="UBIQUITIN CARBOXYL-TERMINAL HYDROLASE"/>
    <property type="match status" value="1"/>
</dbReference>
<comment type="catalytic activity">
    <reaction evidence="1">
        <text>Thiol-dependent hydrolysis of ester, thioester, amide, peptide and isopeptide bonds formed by the C-terminal Gly of ubiquitin (a 76-residue protein attached to proteins as an intracellular targeting signal).</text>
        <dbReference type="EC" id="3.4.19.12"/>
    </reaction>
</comment>
<dbReference type="PROSITE" id="PS00973">
    <property type="entry name" value="USP_2"/>
    <property type="match status" value="1"/>
</dbReference>
<dbReference type="Pfam" id="PF00397">
    <property type="entry name" value="WW"/>
    <property type="match status" value="1"/>
</dbReference>
<dbReference type="InterPro" id="IPR028889">
    <property type="entry name" value="USP"/>
</dbReference>
<dbReference type="Gene3D" id="2.20.70.10">
    <property type="match status" value="1"/>
</dbReference>
<evidence type="ECO:0000259" key="7">
    <source>
        <dbReference type="PROSITE" id="PS50235"/>
    </source>
</evidence>
<comment type="similarity">
    <text evidence="2">Belongs to the peptidase C19 family.</text>
</comment>
<feature type="region of interest" description="Disordered" evidence="4">
    <location>
        <begin position="320"/>
        <end position="440"/>
    </location>
</feature>
<dbReference type="Pfam" id="PF00443">
    <property type="entry name" value="UCH"/>
    <property type="match status" value="1"/>
</dbReference>
<feature type="compositionally biased region" description="Basic and acidic residues" evidence="4">
    <location>
        <begin position="654"/>
        <end position="665"/>
    </location>
</feature>
<reference evidence="9" key="1">
    <citation type="submission" date="2025-08" db="UniProtKB">
        <authorList>
            <consortium name="RefSeq"/>
        </authorList>
    </citation>
    <scope>IDENTIFICATION</scope>
    <source>
        <tissue evidence="9">Testes</tissue>
    </source>
</reference>
<dbReference type="InterPro" id="IPR001763">
    <property type="entry name" value="Rhodanese-like_dom"/>
</dbReference>
<feature type="compositionally biased region" description="Polar residues" evidence="4">
    <location>
        <begin position="330"/>
        <end position="346"/>
    </location>
</feature>
<dbReference type="Pfam" id="PF08969">
    <property type="entry name" value="USP8_dimer"/>
    <property type="match status" value="1"/>
</dbReference>
<dbReference type="PROSITE" id="PS50206">
    <property type="entry name" value="RHODANESE_3"/>
    <property type="match status" value="1"/>
</dbReference>
<evidence type="ECO:0000256" key="4">
    <source>
        <dbReference type="SAM" id="MobiDB-lite"/>
    </source>
</evidence>
<dbReference type="SMART" id="SM00456">
    <property type="entry name" value="WW"/>
    <property type="match status" value="1"/>
</dbReference>
<dbReference type="CDD" id="cd02674">
    <property type="entry name" value="Peptidase_C19R"/>
    <property type="match status" value="1"/>
</dbReference>
<dbReference type="Gene3D" id="3.90.70.10">
    <property type="entry name" value="Cysteine proteinases"/>
    <property type="match status" value="1"/>
</dbReference>
<evidence type="ECO:0000259" key="5">
    <source>
        <dbReference type="PROSITE" id="PS50020"/>
    </source>
</evidence>
<dbReference type="EC" id="3.4.19.12" evidence="3"/>
<accession>A0ABM0M1V9</accession>
<feature type="domain" description="WW" evidence="5">
    <location>
        <begin position="677"/>
        <end position="711"/>
    </location>
</feature>
<feature type="region of interest" description="Disordered" evidence="4">
    <location>
        <begin position="701"/>
        <end position="777"/>
    </location>
</feature>
<name>A0ABM0M1V9_SACKO</name>
<protein>
    <recommendedName>
        <fullName evidence="3">ubiquitinyl hydrolase 1</fullName>
        <ecNumber evidence="3">3.4.19.12</ecNumber>
    </recommendedName>
</protein>
<dbReference type="RefSeq" id="XP_006814000.1">
    <property type="nucleotide sequence ID" value="XM_006813937.1"/>
</dbReference>
<dbReference type="InterPro" id="IPR001202">
    <property type="entry name" value="WW_dom"/>
</dbReference>
<dbReference type="Proteomes" id="UP000694865">
    <property type="component" value="Unplaced"/>
</dbReference>
<dbReference type="PROSITE" id="PS50020">
    <property type="entry name" value="WW_DOMAIN_2"/>
    <property type="match status" value="1"/>
</dbReference>
<dbReference type="Gene3D" id="1.20.58.80">
    <property type="entry name" value="Phosphotransferase system, lactose/cellobiose-type IIA subunit"/>
    <property type="match status" value="1"/>
</dbReference>
<feature type="region of interest" description="Disordered" evidence="4">
    <location>
        <begin position="457"/>
        <end position="642"/>
    </location>
</feature>
<feature type="region of interest" description="Disordered" evidence="4">
    <location>
        <begin position="126"/>
        <end position="149"/>
    </location>
</feature>
<feature type="compositionally biased region" description="Polar residues" evidence="4">
    <location>
        <begin position="386"/>
        <end position="406"/>
    </location>
</feature>
<dbReference type="SMART" id="SM00450">
    <property type="entry name" value="RHOD"/>
    <property type="match status" value="1"/>
</dbReference>
<dbReference type="PROSITE" id="PS50235">
    <property type="entry name" value="USP_3"/>
    <property type="match status" value="1"/>
</dbReference>
<dbReference type="PROSITE" id="PS00972">
    <property type="entry name" value="USP_1"/>
    <property type="match status" value="1"/>
</dbReference>
<dbReference type="GeneID" id="100367006"/>
<sequence>MPAEGKKKLYVARSMEELNKMADHQLVKGWNIKNYCSSASKVFSAAEQQFKLGDEEKSYVLYMKYFNIVKQIHKTKEYKADKKFFTSLLGQSSSIIAIEKAEILAEHLNKRYSEFQEEEELRKRIEDEERMKLETENDEKEDEKNSNHESLEIVSTCAEGEITPVQLYSLFEDEDASVLLMDVRPATQFEVSRITHRQCINVPADIIKPGTLTSAIEKGLSTDALELWNKRGSFDYIILLDWDSDLSSVTVGSTLHSLKDAIYKWDSVVIVKSKPLILEGGYDAWLLHYPQFTTNPSIPRPPKYREVAAITTLLDFDYPTLEDEPPKKPLTSSESLHENFNGSQSKDLVPGIPSSNSLPAVAPMPQFDRSNKPKSSEPSPAIHSVSMPQLKSLSLDDQSATLTRNPSVDRSKKPNLSDGVVNDTGKSPEEEKSNIMEEMRVQQRELEERIRIEKVRIKEAENAAKNQEMRQKQEEEKARLEKLRQQAEEMRKERERKERELDEAKKRAAQQQEDRVKQEKENALRKDAEMLAKRKDAEMREKREAAKKDAEIIARREAAKKQEEQEKTEQEALRIKAELADQEEQQKRAQEIEMRNREIELERQRKLREEELERMRKAKEDDEQRKKLKEEEEKMQQMKEEKIRAEQEAIKIKQSEQRLKDEQEQLAKQQAKGMKKVQLPAGWEKKLDSNTGRYYYIDHGTGTTHWKLPDTVTQSGKPRNRDLSSYKVPLESEPKSNLKRSHSSPNVAQLVDSDLRRPTPQFDRSSKPLIRPSRPNVEIRTSDVSAAQVRNLNPVFGNQGRALTGLKNLGNTCFMNSIIQSLANSTPLATYFIEGSYKYHINRENKLGRGGKVAEEFAVVINAIWSGHYRSISPRDFKLTVSKFVPQFAGYEQQDSQEFLLFLLDGLHEDLNRVKHRKYIEEKDNTHLTDDQAAQLAWNNHKRLNESIMVELFQGQFKSTLQCLFCQKKSVTYDAFMYLSLPLLSNNRCSLYDCVKNFTKLEKVGGADKWFCPKCKVHREANKRIEIWKLPHILLIHLKRFSYEGVWRHKLQTDVDFPINNLDMSSHVIGPKKRSSYNLYAVSNHYGTMDGGHYTAFCKNAIRQKWYKFDDTEVYEMPTRNVKSSAAYILFYTSIELPPPAMHTF</sequence>
<dbReference type="InterPro" id="IPR018200">
    <property type="entry name" value="USP_CS"/>
</dbReference>
<dbReference type="Gene3D" id="3.40.250.10">
    <property type="entry name" value="Rhodanese-like domain"/>
    <property type="match status" value="1"/>
</dbReference>
<dbReference type="SUPFAM" id="SSF52821">
    <property type="entry name" value="Rhodanese/Cell cycle control phosphatase"/>
    <property type="match status" value="1"/>
</dbReference>